<sequence>MEPLRSRAARPFSGSSVSSDRWQRRGAVTVTKRAGRHQAGRTLLRRAPGPLGGRMPPLAPQPSIHVGVM</sequence>
<feature type="region of interest" description="Disordered" evidence="1">
    <location>
        <begin position="1"/>
        <end position="69"/>
    </location>
</feature>
<dbReference type="Proteomes" id="UP001153269">
    <property type="component" value="Unassembled WGS sequence"/>
</dbReference>
<organism evidence="2 3">
    <name type="scientific">Pleuronectes platessa</name>
    <name type="common">European plaice</name>
    <dbReference type="NCBI Taxonomy" id="8262"/>
    <lineage>
        <taxon>Eukaryota</taxon>
        <taxon>Metazoa</taxon>
        <taxon>Chordata</taxon>
        <taxon>Craniata</taxon>
        <taxon>Vertebrata</taxon>
        <taxon>Euteleostomi</taxon>
        <taxon>Actinopterygii</taxon>
        <taxon>Neopterygii</taxon>
        <taxon>Teleostei</taxon>
        <taxon>Neoteleostei</taxon>
        <taxon>Acanthomorphata</taxon>
        <taxon>Carangaria</taxon>
        <taxon>Pleuronectiformes</taxon>
        <taxon>Pleuronectoidei</taxon>
        <taxon>Pleuronectidae</taxon>
        <taxon>Pleuronectes</taxon>
    </lineage>
</organism>
<keyword evidence="3" id="KW-1185">Reference proteome</keyword>
<protein>
    <submittedName>
        <fullName evidence="2">Uncharacterized protein</fullName>
    </submittedName>
</protein>
<reference evidence="2" key="1">
    <citation type="submission" date="2020-03" db="EMBL/GenBank/DDBJ databases">
        <authorList>
            <person name="Weist P."/>
        </authorList>
    </citation>
    <scope>NUCLEOTIDE SEQUENCE</scope>
</reference>
<accession>A0A9N7UBS3</accession>
<evidence type="ECO:0000256" key="1">
    <source>
        <dbReference type="SAM" id="MobiDB-lite"/>
    </source>
</evidence>
<name>A0A9N7UBS3_PLEPL</name>
<gene>
    <name evidence="2" type="ORF">PLEPLA_LOCUS16468</name>
</gene>
<dbReference type="AlphaFoldDB" id="A0A9N7UBS3"/>
<evidence type="ECO:0000313" key="2">
    <source>
        <dbReference type="EMBL" id="CAB1428495.1"/>
    </source>
</evidence>
<dbReference type="EMBL" id="CADEAL010001059">
    <property type="protein sequence ID" value="CAB1428495.1"/>
    <property type="molecule type" value="Genomic_DNA"/>
</dbReference>
<evidence type="ECO:0000313" key="3">
    <source>
        <dbReference type="Proteomes" id="UP001153269"/>
    </source>
</evidence>
<proteinExistence type="predicted"/>
<comment type="caution">
    <text evidence="2">The sequence shown here is derived from an EMBL/GenBank/DDBJ whole genome shotgun (WGS) entry which is preliminary data.</text>
</comment>